<dbReference type="InterPro" id="IPR029063">
    <property type="entry name" value="SAM-dependent_MTases_sf"/>
</dbReference>
<evidence type="ECO:0000256" key="1">
    <source>
        <dbReference type="ARBA" id="ARBA00022603"/>
    </source>
</evidence>
<dbReference type="GO" id="GO:0008170">
    <property type="term" value="F:N-methyltransferase activity"/>
    <property type="evidence" value="ECO:0007669"/>
    <property type="project" value="InterPro"/>
</dbReference>
<name>A0A5J4R3C3_9ZZZZ</name>
<keyword evidence="2" id="KW-0808">Transferase</keyword>
<dbReference type="Gene3D" id="3.40.50.150">
    <property type="entry name" value="Vaccinia Virus protein VP39"/>
    <property type="match status" value="1"/>
</dbReference>
<dbReference type="GO" id="GO:0003677">
    <property type="term" value="F:DNA binding"/>
    <property type="evidence" value="ECO:0007669"/>
    <property type="project" value="InterPro"/>
</dbReference>
<protein>
    <recommendedName>
        <fullName evidence="3">DNA methylase N-4/N-6 domain-containing protein</fullName>
    </recommendedName>
</protein>
<dbReference type="EMBL" id="SNRY01001922">
    <property type="protein sequence ID" value="KAA6327830.1"/>
    <property type="molecule type" value="Genomic_DNA"/>
</dbReference>
<dbReference type="GO" id="GO:0032259">
    <property type="term" value="P:methylation"/>
    <property type="evidence" value="ECO:0007669"/>
    <property type="project" value="UniProtKB-KW"/>
</dbReference>
<accession>A0A5J4R3C3</accession>
<proteinExistence type="predicted"/>
<evidence type="ECO:0000256" key="2">
    <source>
        <dbReference type="ARBA" id="ARBA00022679"/>
    </source>
</evidence>
<organism evidence="4">
    <name type="scientific">termite gut metagenome</name>
    <dbReference type="NCBI Taxonomy" id="433724"/>
    <lineage>
        <taxon>unclassified sequences</taxon>
        <taxon>metagenomes</taxon>
        <taxon>organismal metagenomes</taxon>
    </lineage>
</organism>
<sequence length="402" mass="44961">KVDELLEKMTLISLNKYLKDNNIANTIEWKNENLHRIFASKPNTALLKKTLEQSYEKPLATMTNSSGQVKIIKTDFNRKTKTARIELVSALSNSEMFFGDHWGDIVTTGGIGQEGGIPFPNAKKPLKMIERMIIAANVKNGLILDFFAGSSSTAHSVIKTNNDFDFKNKFIMIQLPEDLDNALKTAKDKQTKADIQDAIDFLNALGKPHTIDEISRERIRRAGAQLSEPRFSQDCKDSQDLFAANNQGNPENLNKIKVQDKLDFGFRALKIDNANEKDTVRKPVDLFTQEGLAADIENLKPERTPLDLLYGVLCQSALEYNLPIEKTVIERADIYKYDYQGEGTGLVACFEDAVSEEVVKQIAVLKPLTAVFKNSSFADSTASVNLGEHFRILSPETKVKVI</sequence>
<feature type="non-terminal residue" evidence="4">
    <location>
        <position position="1"/>
    </location>
</feature>
<feature type="domain" description="DNA methylase N-4/N-6" evidence="3">
    <location>
        <begin position="18"/>
        <end position="171"/>
    </location>
</feature>
<gene>
    <name evidence="4" type="ORF">EZS27_023209</name>
</gene>
<evidence type="ECO:0000313" key="4">
    <source>
        <dbReference type="EMBL" id="KAA6327830.1"/>
    </source>
</evidence>
<reference evidence="4" key="1">
    <citation type="submission" date="2019-03" db="EMBL/GenBank/DDBJ databases">
        <title>Single cell metagenomics reveals metabolic interactions within the superorganism composed of flagellate Streblomastix strix and complex community of Bacteroidetes bacteria on its surface.</title>
        <authorList>
            <person name="Treitli S.C."/>
            <person name="Kolisko M."/>
            <person name="Husnik F."/>
            <person name="Keeling P."/>
            <person name="Hampl V."/>
        </authorList>
    </citation>
    <scope>NUCLEOTIDE SEQUENCE</scope>
    <source>
        <strain evidence="4">STM</strain>
    </source>
</reference>
<evidence type="ECO:0000259" key="3">
    <source>
        <dbReference type="Pfam" id="PF01555"/>
    </source>
</evidence>
<keyword evidence="1" id="KW-0489">Methyltransferase</keyword>
<comment type="caution">
    <text evidence="4">The sequence shown here is derived from an EMBL/GenBank/DDBJ whole genome shotgun (WGS) entry which is preliminary data.</text>
</comment>
<dbReference type="SUPFAM" id="SSF53335">
    <property type="entry name" value="S-adenosyl-L-methionine-dependent methyltransferases"/>
    <property type="match status" value="1"/>
</dbReference>
<dbReference type="Pfam" id="PF01555">
    <property type="entry name" value="N6_N4_Mtase"/>
    <property type="match status" value="1"/>
</dbReference>
<dbReference type="InterPro" id="IPR002941">
    <property type="entry name" value="DNA_methylase_N4/N6"/>
</dbReference>
<dbReference type="AlphaFoldDB" id="A0A5J4R3C3"/>